<dbReference type="AlphaFoldDB" id="A0A9P8T578"/>
<dbReference type="EMBL" id="JAEUBE010000255">
    <property type="protein sequence ID" value="KAH3666511.1"/>
    <property type="molecule type" value="Genomic_DNA"/>
</dbReference>
<evidence type="ECO:0000256" key="3">
    <source>
        <dbReference type="ARBA" id="ARBA00022801"/>
    </source>
</evidence>
<dbReference type="Gene3D" id="3.40.50.10990">
    <property type="entry name" value="GTP cyclohydrolase II"/>
    <property type="match status" value="1"/>
</dbReference>
<evidence type="ECO:0000256" key="1">
    <source>
        <dbReference type="ARBA" id="ARBA00008131"/>
    </source>
</evidence>
<dbReference type="InterPro" id="IPR000926">
    <property type="entry name" value="RibA"/>
</dbReference>
<evidence type="ECO:0000256" key="2">
    <source>
        <dbReference type="ARBA" id="ARBA00022741"/>
    </source>
</evidence>
<dbReference type="InterPro" id="IPR032677">
    <property type="entry name" value="GTP_cyclohydro_II"/>
</dbReference>
<keyword evidence="2" id="KW-0547">Nucleotide-binding</keyword>
<dbReference type="GeneID" id="70235472"/>
<evidence type="ECO:0000259" key="6">
    <source>
        <dbReference type="Pfam" id="PF12471"/>
    </source>
</evidence>
<organism evidence="7 8">
    <name type="scientific">Ogataea philodendri</name>
    <dbReference type="NCBI Taxonomy" id="1378263"/>
    <lineage>
        <taxon>Eukaryota</taxon>
        <taxon>Fungi</taxon>
        <taxon>Dikarya</taxon>
        <taxon>Ascomycota</taxon>
        <taxon>Saccharomycotina</taxon>
        <taxon>Pichiomycetes</taxon>
        <taxon>Pichiales</taxon>
        <taxon>Pichiaceae</taxon>
        <taxon>Ogataea</taxon>
    </lineage>
</organism>
<dbReference type="GO" id="GO:0003935">
    <property type="term" value="F:GTP cyclohydrolase II activity"/>
    <property type="evidence" value="ECO:0007669"/>
    <property type="project" value="InterPro"/>
</dbReference>
<reference evidence="7" key="2">
    <citation type="submission" date="2021-01" db="EMBL/GenBank/DDBJ databases">
        <authorList>
            <person name="Schikora-Tamarit M.A."/>
        </authorList>
    </citation>
    <scope>NUCLEOTIDE SEQUENCE</scope>
    <source>
        <strain evidence="7">CBS6075</strain>
    </source>
</reference>
<accession>A0A9P8T578</accession>
<dbReference type="GO" id="GO:0005525">
    <property type="term" value="F:GTP binding"/>
    <property type="evidence" value="ECO:0007669"/>
    <property type="project" value="UniProtKB-KW"/>
</dbReference>
<dbReference type="RefSeq" id="XP_046061642.1">
    <property type="nucleotide sequence ID" value="XM_046204489.1"/>
</dbReference>
<evidence type="ECO:0000313" key="8">
    <source>
        <dbReference type="Proteomes" id="UP000769157"/>
    </source>
</evidence>
<dbReference type="PANTHER" id="PTHR47259:SF2">
    <property type="entry name" value="URACIL-REGULATED PROTEIN 1"/>
    <property type="match status" value="1"/>
</dbReference>
<keyword evidence="4" id="KW-0342">GTP-binding</keyword>
<keyword evidence="8" id="KW-1185">Reference proteome</keyword>
<dbReference type="Pfam" id="PF00925">
    <property type="entry name" value="GTP_cyclohydro2"/>
    <property type="match status" value="1"/>
</dbReference>
<dbReference type="GO" id="GO:0009231">
    <property type="term" value="P:riboflavin biosynthetic process"/>
    <property type="evidence" value="ECO:0007669"/>
    <property type="project" value="InterPro"/>
</dbReference>
<comment type="similarity">
    <text evidence="1">Belongs to the GTP cyclohydrolase II family.</text>
</comment>
<dbReference type="OrthoDB" id="57939at2759"/>
<feature type="domain" description="GTP cyclohydrolase N-terminal" evidence="6">
    <location>
        <begin position="48"/>
        <end position="240"/>
    </location>
</feature>
<evidence type="ECO:0000256" key="4">
    <source>
        <dbReference type="ARBA" id="ARBA00023134"/>
    </source>
</evidence>
<dbReference type="InterPro" id="IPR036144">
    <property type="entry name" value="RibA-like_sf"/>
</dbReference>
<protein>
    <recommendedName>
        <fullName evidence="9">GTP cyclohydrolase II</fullName>
    </recommendedName>
</protein>
<keyword evidence="3" id="KW-0378">Hydrolase</keyword>
<dbReference type="Proteomes" id="UP000769157">
    <property type="component" value="Unassembled WGS sequence"/>
</dbReference>
<dbReference type="SUPFAM" id="SSF142695">
    <property type="entry name" value="RibA-like"/>
    <property type="match status" value="1"/>
</dbReference>
<evidence type="ECO:0000313" key="7">
    <source>
        <dbReference type="EMBL" id="KAH3666511.1"/>
    </source>
</evidence>
<evidence type="ECO:0000259" key="5">
    <source>
        <dbReference type="Pfam" id="PF00925"/>
    </source>
</evidence>
<sequence length="461" mass="51325">MAPTSLVANHACLCDHTMNQHQHKTAQSSTNADQQPLNESLAQIYGDQIRLATISGDADLKPIKLDWFNQDWKQRGPIVCSRRGDGITKHNAIGAHSGPYSIYHALSIASGQLDSKHVPDYTNAQPPVDFAPQPQWYDKEKIASIDPLGHLAPWIYGDVAEAENVEVRPSMSITKAILSLPEIKEEVKKGNLKPDGKIVLNEDGEMAVTKIAVDPVWYLPGVAKKLGVTENELRRALFEDTNGMYPELVTRPDIKTFLPPIGGTTVYIFGNPEDIPNPEKSLALRVHDECSGSDVFLSDICSCRCYLIFGLREAAKEAQKGGNGVVAYFRKEGRSLGEVTKYLVYNARKRAGDTADAYFHRTECIAGVKDARFQELMPDILHWLGITRIDRMLSMSNMKHDSIVDQGIEIVERVEIPDELLPADSRVEIDAKIASGYFTNGHVYTQEELKTIHGRKWDGFK</sequence>
<proteinExistence type="inferred from homology"/>
<comment type="caution">
    <text evidence="7">The sequence shown here is derived from an EMBL/GenBank/DDBJ whole genome shotgun (WGS) entry which is preliminary data.</text>
</comment>
<dbReference type="NCBIfam" id="NF005536">
    <property type="entry name" value="PRK07198.1"/>
    <property type="match status" value="1"/>
</dbReference>
<name>A0A9P8T578_9ASCO</name>
<feature type="domain" description="GTP cyclohydrolase II" evidence="5">
    <location>
        <begin position="281"/>
        <end position="414"/>
    </location>
</feature>
<evidence type="ECO:0008006" key="9">
    <source>
        <dbReference type="Google" id="ProtNLM"/>
    </source>
</evidence>
<dbReference type="CDD" id="cd00641">
    <property type="entry name" value="GTP_cyclohydro2"/>
    <property type="match status" value="1"/>
</dbReference>
<dbReference type="Pfam" id="PF12471">
    <property type="entry name" value="GTP_CH_N"/>
    <property type="match status" value="1"/>
</dbReference>
<dbReference type="PANTHER" id="PTHR47259">
    <property type="match status" value="1"/>
</dbReference>
<dbReference type="InterPro" id="IPR022163">
    <property type="entry name" value="GTP_CH_N"/>
</dbReference>
<reference evidence="7" key="1">
    <citation type="journal article" date="2021" name="Open Biol.">
        <title>Shared evolutionary footprints suggest mitochondrial oxidative damage underlies multiple complex I losses in fungi.</title>
        <authorList>
            <person name="Schikora-Tamarit M.A."/>
            <person name="Marcet-Houben M."/>
            <person name="Nosek J."/>
            <person name="Gabaldon T."/>
        </authorList>
    </citation>
    <scope>NUCLEOTIDE SEQUENCE</scope>
    <source>
        <strain evidence="7">CBS6075</strain>
    </source>
</reference>
<gene>
    <name evidence="7" type="ORF">OGAPHI_003507</name>
</gene>